<evidence type="ECO:0000313" key="3">
    <source>
        <dbReference type="Proteomes" id="UP000623795"/>
    </source>
</evidence>
<accession>A0ABX1Q3Y8</accession>
<dbReference type="EMBL" id="WTVN01000074">
    <property type="protein sequence ID" value="NMG46428.1"/>
    <property type="molecule type" value="Genomic_DNA"/>
</dbReference>
<dbReference type="Proteomes" id="UP000623795">
    <property type="component" value="Unassembled WGS sequence"/>
</dbReference>
<dbReference type="RefSeq" id="WP_169258250.1">
    <property type="nucleotide sequence ID" value="NZ_WTVN01000074.1"/>
</dbReference>
<comment type="caution">
    <text evidence="2">The sequence shown here is derived from an EMBL/GenBank/DDBJ whole genome shotgun (WGS) entry which is preliminary data.</text>
</comment>
<dbReference type="Pfam" id="PF14279">
    <property type="entry name" value="HNH_5"/>
    <property type="match status" value="1"/>
</dbReference>
<name>A0ABX1Q3Y8_9RHOO</name>
<feature type="domain" description="HNH endonuclease 5" evidence="1">
    <location>
        <begin position="38"/>
        <end position="88"/>
    </location>
</feature>
<evidence type="ECO:0000313" key="2">
    <source>
        <dbReference type="EMBL" id="NMG46428.1"/>
    </source>
</evidence>
<gene>
    <name evidence="2" type="ORF">GPA22_22195</name>
</gene>
<keyword evidence="3" id="KW-1185">Reference proteome</keyword>
<sequence>MTIADRIAFFEKNFDLIGMGTYSRGDKHFISDGEVRLCRFCQKDEKGTTFGNESHAIPECLGNHQLILLDECDNCNTFFSEKLEDHLDKFTKPYRIAGQIVGKKGIPNYRTNNKKNRIEFNDIPTIKSQVGEEFFVVDNENNEITINLHQEPHIPLGVYKALLKIAISIIEDKNELSAFRQTILWLLNPDLTLSVIKPALLLQAFVPGPRPTDGVFVSLFRRKAGISGVPYAVFVIAFGNVVFQLVVPSHIDNGVSMTCQLPFLPSPFEIAGWPYGDLKFSSYDLSGTEKISREFPLVYSFDQMVEVAPSTVKPC</sequence>
<proteinExistence type="predicted"/>
<evidence type="ECO:0000259" key="1">
    <source>
        <dbReference type="Pfam" id="PF14279"/>
    </source>
</evidence>
<organism evidence="2 3">
    <name type="scientific">Aromatoleum toluvorans</name>
    <dbReference type="NCBI Taxonomy" id="92002"/>
    <lineage>
        <taxon>Bacteria</taxon>
        <taxon>Pseudomonadati</taxon>
        <taxon>Pseudomonadota</taxon>
        <taxon>Betaproteobacteria</taxon>
        <taxon>Rhodocyclales</taxon>
        <taxon>Rhodocyclaceae</taxon>
        <taxon>Aromatoleum</taxon>
    </lineage>
</organism>
<reference evidence="2 3" key="1">
    <citation type="submission" date="2019-12" db="EMBL/GenBank/DDBJ databases">
        <title>Comparative genomics gives insights into the taxonomy of the Azoarcus-Aromatoleum group and reveals separate origins of nif in the plant-associated Azoarcus and non-plant-associated Aromatoleum sub-groups.</title>
        <authorList>
            <person name="Lafos M."/>
            <person name="Maluk M."/>
            <person name="Batista M."/>
            <person name="Junghare M."/>
            <person name="Carmona M."/>
            <person name="Faoro H."/>
            <person name="Cruz L.M."/>
            <person name="Battistoni F."/>
            <person name="De Souza E."/>
            <person name="Pedrosa F."/>
            <person name="Chen W.-M."/>
            <person name="Poole P.S."/>
            <person name="Dixon R.A."/>
            <person name="James E.K."/>
        </authorList>
    </citation>
    <scope>NUCLEOTIDE SEQUENCE [LARGE SCALE GENOMIC DNA]</scope>
    <source>
        <strain evidence="2 3">Td21</strain>
    </source>
</reference>
<protein>
    <recommendedName>
        <fullName evidence="1">HNH endonuclease 5 domain-containing protein</fullName>
    </recommendedName>
</protein>
<dbReference type="InterPro" id="IPR029471">
    <property type="entry name" value="HNH_5"/>
</dbReference>